<dbReference type="RefSeq" id="WP_131761885.1">
    <property type="nucleotide sequence ID" value="NZ_CAACUY010000194.1"/>
</dbReference>
<comment type="caution">
    <text evidence="2">The sequence shown here is derived from an EMBL/GenBank/DDBJ whole genome shotgun (WGS) entry which is preliminary data.</text>
</comment>
<organism evidence="2 3">
    <name type="scientific">Actinomadura fibrosa</name>
    <dbReference type="NCBI Taxonomy" id="111802"/>
    <lineage>
        <taxon>Bacteria</taxon>
        <taxon>Bacillati</taxon>
        <taxon>Actinomycetota</taxon>
        <taxon>Actinomycetes</taxon>
        <taxon>Streptosporangiales</taxon>
        <taxon>Thermomonosporaceae</taxon>
        <taxon>Actinomadura</taxon>
    </lineage>
</organism>
<reference evidence="3" key="1">
    <citation type="journal article" date="2019" name="Int. J. Syst. Evol. Microbiol.">
        <title>The Global Catalogue of Microorganisms (GCM) 10K type strain sequencing project: providing services to taxonomists for standard genome sequencing and annotation.</title>
        <authorList>
            <consortium name="The Broad Institute Genomics Platform"/>
            <consortium name="The Broad Institute Genome Sequencing Center for Infectious Disease"/>
            <person name="Wu L."/>
            <person name="Ma J."/>
        </authorList>
    </citation>
    <scope>NUCLEOTIDE SEQUENCE [LARGE SCALE GENOMIC DNA]</scope>
    <source>
        <strain evidence="3">JCM 9371</strain>
    </source>
</reference>
<evidence type="ECO:0000313" key="2">
    <source>
        <dbReference type="EMBL" id="MFD0690716.1"/>
    </source>
</evidence>
<dbReference type="InterPro" id="IPR001753">
    <property type="entry name" value="Enoyl-CoA_hydra/iso"/>
</dbReference>
<dbReference type="Proteomes" id="UP001597063">
    <property type="component" value="Unassembled WGS sequence"/>
</dbReference>
<dbReference type="CDD" id="cd06558">
    <property type="entry name" value="crotonase-like"/>
    <property type="match status" value="1"/>
</dbReference>
<evidence type="ECO:0000313" key="3">
    <source>
        <dbReference type="Proteomes" id="UP001597063"/>
    </source>
</evidence>
<name>A0ABW2Y378_9ACTN</name>
<dbReference type="EMBL" id="JBHTGP010000018">
    <property type="protein sequence ID" value="MFD0690716.1"/>
    <property type="molecule type" value="Genomic_DNA"/>
</dbReference>
<comment type="similarity">
    <text evidence="1">Belongs to the enoyl-CoA hydratase/isomerase family.</text>
</comment>
<keyword evidence="3" id="KW-1185">Reference proteome</keyword>
<accession>A0ABW2Y378</accession>
<dbReference type="Gene3D" id="1.10.12.10">
    <property type="entry name" value="Lyase 2-enoyl-coa Hydratase, Chain A, domain 2"/>
    <property type="match status" value="1"/>
</dbReference>
<gene>
    <name evidence="2" type="ORF">ACFQZM_39935</name>
</gene>
<dbReference type="InterPro" id="IPR029045">
    <property type="entry name" value="ClpP/crotonase-like_dom_sf"/>
</dbReference>
<dbReference type="InterPro" id="IPR014748">
    <property type="entry name" value="Enoyl-CoA_hydra_C"/>
</dbReference>
<proteinExistence type="inferred from homology"/>
<dbReference type="SUPFAM" id="SSF52096">
    <property type="entry name" value="ClpP/crotonase"/>
    <property type="match status" value="1"/>
</dbReference>
<dbReference type="Pfam" id="PF00378">
    <property type="entry name" value="ECH_1"/>
    <property type="match status" value="1"/>
</dbReference>
<dbReference type="PANTHER" id="PTHR43459:SF1">
    <property type="entry name" value="EG:BACN32G11.4 PROTEIN"/>
    <property type="match status" value="1"/>
</dbReference>
<dbReference type="PANTHER" id="PTHR43459">
    <property type="entry name" value="ENOYL-COA HYDRATASE"/>
    <property type="match status" value="1"/>
</dbReference>
<evidence type="ECO:0000256" key="1">
    <source>
        <dbReference type="ARBA" id="ARBA00005254"/>
    </source>
</evidence>
<protein>
    <submittedName>
        <fullName evidence="2">Enoyl-CoA hydratase/isomerase family protein</fullName>
    </submittedName>
</protein>
<dbReference type="Gene3D" id="3.90.226.10">
    <property type="entry name" value="2-enoyl-CoA Hydratase, Chain A, domain 1"/>
    <property type="match status" value="1"/>
</dbReference>
<sequence>MDDRYASADGLRAEARGDVLRLTLDRPGHRNTLDDVSIAALIRNLEAAATDDSVRAVLLAGAGGDFCSGFDIAGRNAAAPGAPRPRTGSIQRRLPTQANRLIPLLLDLQLPVVCAVRGWAAGIGAQIALASDFTVTARDAVFWYPFLRRGFTPDSGSTWLLPRVVGPARARRLLMLDRKFSGEEAVEWGIAHAAVGADEVPGAAEDLAAELAAGPTVALGLTKALLNAAPDNDLRRHLAEEAYAMELSSRSPDFREGMRAFAERRAPDFGGR</sequence>